<feature type="compositionally biased region" description="Basic and acidic residues" evidence="5">
    <location>
        <begin position="128"/>
        <end position="150"/>
    </location>
</feature>
<evidence type="ECO:0000313" key="8">
    <source>
        <dbReference type="Proteomes" id="UP001210231"/>
    </source>
</evidence>
<dbReference type="CDD" id="cd07185">
    <property type="entry name" value="OmpA_C-like"/>
    <property type="match status" value="1"/>
</dbReference>
<reference evidence="7 8" key="1">
    <citation type="submission" date="2022-12" db="EMBL/GenBank/DDBJ databases">
        <title>Chitinophagaceae gen. sp. nov., a new member of the family Chitinophagaceae, isolated from soil in a chemical factory.</title>
        <authorList>
            <person name="Ke Z."/>
        </authorList>
    </citation>
    <scope>NUCLEOTIDE SEQUENCE [LARGE SCALE GENOMIC DNA]</scope>
    <source>
        <strain evidence="7 8">LY-5</strain>
    </source>
</reference>
<dbReference type="Gene3D" id="3.30.1330.60">
    <property type="entry name" value="OmpA-like domain"/>
    <property type="match status" value="1"/>
</dbReference>
<dbReference type="EMBL" id="JAQGEF010000010">
    <property type="protein sequence ID" value="MDA3615172.1"/>
    <property type="molecule type" value="Genomic_DNA"/>
</dbReference>
<feature type="domain" description="OmpA-like" evidence="6">
    <location>
        <begin position="28"/>
        <end position="150"/>
    </location>
</feature>
<evidence type="ECO:0000259" key="6">
    <source>
        <dbReference type="PROSITE" id="PS51123"/>
    </source>
</evidence>
<dbReference type="Pfam" id="PF00691">
    <property type="entry name" value="OmpA"/>
    <property type="match status" value="1"/>
</dbReference>
<evidence type="ECO:0000256" key="1">
    <source>
        <dbReference type="ARBA" id="ARBA00004442"/>
    </source>
</evidence>
<dbReference type="InterPro" id="IPR036737">
    <property type="entry name" value="OmpA-like_sf"/>
</dbReference>
<gene>
    <name evidence="7" type="ORF">O3P16_10165</name>
</gene>
<dbReference type="PANTHER" id="PTHR30329:SF21">
    <property type="entry name" value="LIPOPROTEIN YIAD-RELATED"/>
    <property type="match status" value="1"/>
</dbReference>
<protein>
    <submittedName>
        <fullName evidence="7">OmpA family protein</fullName>
    </submittedName>
</protein>
<feature type="region of interest" description="Disordered" evidence="5">
    <location>
        <begin position="117"/>
        <end position="150"/>
    </location>
</feature>
<evidence type="ECO:0000256" key="5">
    <source>
        <dbReference type="SAM" id="MobiDB-lite"/>
    </source>
</evidence>
<name>A0ABT4UK04_9BACT</name>
<dbReference type="SUPFAM" id="SSF103088">
    <property type="entry name" value="OmpA-like"/>
    <property type="match status" value="1"/>
</dbReference>
<keyword evidence="2 4" id="KW-0472">Membrane</keyword>
<keyword evidence="8" id="KW-1185">Reference proteome</keyword>
<dbReference type="PANTHER" id="PTHR30329">
    <property type="entry name" value="STATOR ELEMENT OF FLAGELLAR MOTOR COMPLEX"/>
    <property type="match status" value="1"/>
</dbReference>
<dbReference type="PROSITE" id="PS51123">
    <property type="entry name" value="OMPA_2"/>
    <property type="match status" value="1"/>
</dbReference>
<evidence type="ECO:0000256" key="2">
    <source>
        <dbReference type="ARBA" id="ARBA00023136"/>
    </source>
</evidence>
<dbReference type="Proteomes" id="UP001210231">
    <property type="component" value="Unassembled WGS sequence"/>
</dbReference>
<evidence type="ECO:0000313" key="7">
    <source>
        <dbReference type="EMBL" id="MDA3615172.1"/>
    </source>
</evidence>
<evidence type="ECO:0000256" key="4">
    <source>
        <dbReference type="PROSITE-ProRule" id="PRU00473"/>
    </source>
</evidence>
<organism evidence="7 8">
    <name type="scientific">Polluticaenibacter yanchengensis</name>
    <dbReference type="NCBI Taxonomy" id="3014562"/>
    <lineage>
        <taxon>Bacteria</taxon>
        <taxon>Pseudomonadati</taxon>
        <taxon>Bacteroidota</taxon>
        <taxon>Chitinophagia</taxon>
        <taxon>Chitinophagales</taxon>
        <taxon>Chitinophagaceae</taxon>
        <taxon>Polluticaenibacter</taxon>
    </lineage>
</organism>
<dbReference type="PRINTS" id="PR01021">
    <property type="entry name" value="OMPADOMAIN"/>
</dbReference>
<sequence length="150" mass="16829">MAIAIPGDEEQETLAASNLCVTKIKREIEENVAIVLENVKYDYNSYKLSKGPYSQFEPLIKLMNDNPNMKIEIIGHTDSKGADEYNQKLSERRAQSCVDYLASKGISKDRLVAIGKGESEPIADNETADGKDNPEGRAKNRRTEFKILNY</sequence>
<keyword evidence="3" id="KW-0998">Cell outer membrane</keyword>
<dbReference type="InterPro" id="IPR050330">
    <property type="entry name" value="Bact_OuterMem_StrucFunc"/>
</dbReference>
<proteinExistence type="predicted"/>
<dbReference type="InterPro" id="IPR006665">
    <property type="entry name" value="OmpA-like"/>
</dbReference>
<evidence type="ECO:0000256" key="3">
    <source>
        <dbReference type="ARBA" id="ARBA00023237"/>
    </source>
</evidence>
<comment type="caution">
    <text evidence="7">The sequence shown here is derived from an EMBL/GenBank/DDBJ whole genome shotgun (WGS) entry which is preliminary data.</text>
</comment>
<dbReference type="InterPro" id="IPR006664">
    <property type="entry name" value="OMP_bac"/>
</dbReference>
<accession>A0ABT4UK04</accession>
<comment type="subcellular location">
    <subcellularLocation>
        <location evidence="1">Cell outer membrane</location>
    </subcellularLocation>
</comment>